<protein>
    <submittedName>
        <fullName evidence="1">Uncharacterized protein</fullName>
    </submittedName>
</protein>
<proteinExistence type="predicted"/>
<reference evidence="1" key="1">
    <citation type="submission" date="2014-05" db="EMBL/GenBank/DDBJ databases">
        <authorList>
            <person name="Chronopoulou M."/>
        </authorList>
    </citation>
    <scope>NUCLEOTIDE SEQUENCE</scope>
    <source>
        <tissue evidence="1">Whole organism</tissue>
    </source>
</reference>
<accession>A0A0K2TT80</accession>
<sequence>MRNRIVLHFLYLCNLNGKIDNALLAKTVGCTIKFVQKFRTRVKQDGEHQ</sequence>
<evidence type="ECO:0000313" key="1">
    <source>
        <dbReference type="EMBL" id="CDW29015.1"/>
    </source>
</evidence>
<dbReference type="AlphaFoldDB" id="A0A0K2TT80"/>
<dbReference type="EMBL" id="HACA01011654">
    <property type="protein sequence ID" value="CDW29015.1"/>
    <property type="molecule type" value="Transcribed_RNA"/>
</dbReference>
<name>A0A0K2TT80_LEPSM</name>
<organism evidence="1">
    <name type="scientific">Lepeophtheirus salmonis</name>
    <name type="common">Salmon louse</name>
    <name type="synonym">Caligus salmonis</name>
    <dbReference type="NCBI Taxonomy" id="72036"/>
    <lineage>
        <taxon>Eukaryota</taxon>
        <taxon>Metazoa</taxon>
        <taxon>Ecdysozoa</taxon>
        <taxon>Arthropoda</taxon>
        <taxon>Crustacea</taxon>
        <taxon>Multicrustacea</taxon>
        <taxon>Hexanauplia</taxon>
        <taxon>Copepoda</taxon>
        <taxon>Siphonostomatoida</taxon>
        <taxon>Caligidae</taxon>
        <taxon>Lepeophtheirus</taxon>
    </lineage>
</organism>